<dbReference type="EMBL" id="AUZX01002973">
    <property type="protein sequence ID" value="EQD75209.1"/>
    <property type="molecule type" value="Genomic_DNA"/>
</dbReference>
<evidence type="ECO:0000313" key="1">
    <source>
        <dbReference type="EMBL" id="EQD75209.1"/>
    </source>
</evidence>
<reference evidence="1" key="2">
    <citation type="journal article" date="2014" name="ISME J.">
        <title>Microbial stratification in low pH oxic and suboxic macroscopic growths along an acid mine drainage.</title>
        <authorList>
            <person name="Mendez-Garcia C."/>
            <person name="Mesa V."/>
            <person name="Sprenger R.R."/>
            <person name="Richter M."/>
            <person name="Diez M.S."/>
            <person name="Solano J."/>
            <person name="Bargiela R."/>
            <person name="Golyshina O.V."/>
            <person name="Manteca A."/>
            <person name="Ramos J.L."/>
            <person name="Gallego J.R."/>
            <person name="Llorente I."/>
            <person name="Martins Dos Santos V.A."/>
            <person name="Jensen O.N."/>
            <person name="Pelaez A.I."/>
            <person name="Sanchez J."/>
            <person name="Ferrer M."/>
        </authorList>
    </citation>
    <scope>NUCLEOTIDE SEQUENCE</scope>
</reference>
<feature type="non-terminal residue" evidence="1">
    <location>
        <position position="192"/>
    </location>
</feature>
<organism evidence="1">
    <name type="scientific">mine drainage metagenome</name>
    <dbReference type="NCBI Taxonomy" id="410659"/>
    <lineage>
        <taxon>unclassified sequences</taxon>
        <taxon>metagenomes</taxon>
        <taxon>ecological metagenomes</taxon>
    </lineage>
</organism>
<accession>T1D120</accession>
<comment type="caution">
    <text evidence="1">The sequence shown here is derived from an EMBL/GenBank/DDBJ whole genome shotgun (WGS) entry which is preliminary data.</text>
</comment>
<sequence>MYDISDQVIKIAWDNDQGILTINDKLHSAKSIGKTPLPDNVLIYYSGHNDTVADLVRQYEANFSKRIKKADLNESRRFIGIGPEYKALLLTVLLLQKTDNKAREFICGKLGIATVAQEVTLVLKRPAFADKKFKIEAFDPKTHFWGVEGITRQFLDKLIGCVKGAFNHGNVYNAADDRYRIVLNIESVSATS</sequence>
<dbReference type="AlphaFoldDB" id="T1D120"/>
<proteinExistence type="predicted"/>
<reference evidence="1" key="1">
    <citation type="submission" date="2013-08" db="EMBL/GenBank/DDBJ databases">
        <authorList>
            <person name="Mendez C."/>
            <person name="Richter M."/>
            <person name="Ferrer M."/>
            <person name="Sanchez J."/>
        </authorList>
    </citation>
    <scope>NUCLEOTIDE SEQUENCE</scope>
</reference>
<gene>
    <name evidence="1" type="ORF">B1A_04080</name>
</gene>
<name>T1D120_9ZZZZ</name>
<protein>
    <submittedName>
        <fullName evidence="1">Uncharacterized protein</fullName>
    </submittedName>
</protein>